<evidence type="ECO:0000256" key="1">
    <source>
        <dbReference type="SAM" id="MobiDB-lite"/>
    </source>
</evidence>
<reference evidence="2 3" key="1">
    <citation type="submission" date="2014-04" db="EMBL/GenBank/DDBJ databases">
        <authorList>
            <consortium name="DOE Joint Genome Institute"/>
            <person name="Kuo A."/>
            <person name="Zuccaro A."/>
            <person name="Kohler A."/>
            <person name="Nagy L.G."/>
            <person name="Floudas D."/>
            <person name="Copeland A."/>
            <person name="Barry K.W."/>
            <person name="Cichocki N."/>
            <person name="Veneault-Fourrey C."/>
            <person name="LaButti K."/>
            <person name="Lindquist E.A."/>
            <person name="Lipzen A."/>
            <person name="Lundell T."/>
            <person name="Morin E."/>
            <person name="Murat C."/>
            <person name="Sun H."/>
            <person name="Tunlid A."/>
            <person name="Henrissat B."/>
            <person name="Grigoriev I.V."/>
            <person name="Hibbett D.S."/>
            <person name="Martin F."/>
            <person name="Nordberg H.P."/>
            <person name="Cantor M.N."/>
            <person name="Hua S.X."/>
        </authorList>
    </citation>
    <scope>NUCLEOTIDE SEQUENCE [LARGE SCALE GENOMIC DNA]</scope>
    <source>
        <strain evidence="2 3">MAFF 305830</strain>
    </source>
</reference>
<accession>A0A0C2WQ10</accession>
<gene>
    <name evidence="2" type="ORF">M408DRAFT_182574</name>
</gene>
<evidence type="ECO:0000313" key="3">
    <source>
        <dbReference type="Proteomes" id="UP000054097"/>
    </source>
</evidence>
<organism evidence="2 3">
    <name type="scientific">Serendipita vermifera MAFF 305830</name>
    <dbReference type="NCBI Taxonomy" id="933852"/>
    <lineage>
        <taxon>Eukaryota</taxon>
        <taxon>Fungi</taxon>
        <taxon>Dikarya</taxon>
        <taxon>Basidiomycota</taxon>
        <taxon>Agaricomycotina</taxon>
        <taxon>Agaricomycetes</taxon>
        <taxon>Sebacinales</taxon>
        <taxon>Serendipitaceae</taxon>
        <taxon>Serendipita</taxon>
    </lineage>
</organism>
<evidence type="ECO:0000313" key="2">
    <source>
        <dbReference type="EMBL" id="KIM19712.1"/>
    </source>
</evidence>
<dbReference type="HOGENOM" id="CLU_2307791_0_0_1"/>
<keyword evidence="3" id="KW-1185">Reference proteome</keyword>
<protein>
    <submittedName>
        <fullName evidence="2">Uncharacterized protein</fullName>
    </submittedName>
</protein>
<dbReference type="AlphaFoldDB" id="A0A0C2WQ10"/>
<dbReference type="EMBL" id="KN824566">
    <property type="protein sequence ID" value="KIM19712.1"/>
    <property type="molecule type" value="Genomic_DNA"/>
</dbReference>
<proteinExistence type="predicted"/>
<dbReference type="Proteomes" id="UP000054097">
    <property type="component" value="Unassembled WGS sequence"/>
</dbReference>
<reference evidence="3" key="2">
    <citation type="submission" date="2015-01" db="EMBL/GenBank/DDBJ databases">
        <title>Evolutionary Origins and Diversification of the Mycorrhizal Mutualists.</title>
        <authorList>
            <consortium name="DOE Joint Genome Institute"/>
            <consortium name="Mycorrhizal Genomics Consortium"/>
            <person name="Kohler A."/>
            <person name="Kuo A."/>
            <person name="Nagy L.G."/>
            <person name="Floudas D."/>
            <person name="Copeland A."/>
            <person name="Barry K.W."/>
            <person name="Cichocki N."/>
            <person name="Veneault-Fourrey C."/>
            <person name="LaButti K."/>
            <person name="Lindquist E.A."/>
            <person name="Lipzen A."/>
            <person name="Lundell T."/>
            <person name="Morin E."/>
            <person name="Murat C."/>
            <person name="Riley R."/>
            <person name="Ohm R."/>
            <person name="Sun H."/>
            <person name="Tunlid A."/>
            <person name="Henrissat B."/>
            <person name="Grigoriev I.V."/>
            <person name="Hibbett D.S."/>
            <person name="Martin F."/>
        </authorList>
    </citation>
    <scope>NUCLEOTIDE SEQUENCE [LARGE SCALE GENOMIC DNA]</scope>
    <source>
        <strain evidence="3">MAFF 305830</strain>
    </source>
</reference>
<name>A0A0C2WQ10_SERVB</name>
<sequence>MSSWGGHEQYASGRASPPRDERRRDSRHGEPNYGSYEDNVRDWEEQERLRQWDEYERARSDWERRVNEYKSADRDRYGSCMSLFTRESVLLNDLSRLYRQ</sequence>
<feature type="region of interest" description="Disordered" evidence="1">
    <location>
        <begin position="1"/>
        <end position="40"/>
    </location>
</feature>
<feature type="compositionally biased region" description="Basic and acidic residues" evidence="1">
    <location>
        <begin position="17"/>
        <end position="30"/>
    </location>
</feature>